<feature type="non-terminal residue" evidence="2">
    <location>
        <position position="53"/>
    </location>
</feature>
<feature type="region of interest" description="Disordered" evidence="1">
    <location>
        <begin position="1"/>
        <end position="40"/>
    </location>
</feature>
<dbReference type="AlphaFoldDB" id="A0A9W7XFY4"/>
<keyword evidence="3" id="KW-1185">Reference proteome</keyword>
<sequence length="53" mass="5352">MNFGFYVPELSPSNNNSNNGGADNSNSNNNNPGTLASQQPTLAEVAQAAAVAA</sequence>
<evidence type="ECO:0000313" key="2">
    <source>
        <dbReference type="EMBL" id="KAJ1642073.1"/>
    </source>
</evidence>
<proteinExistence type="predicted"/>
<protein>
    <submittedName>
        <fullName evidence="2">Uncharacterized protein</fullName>
    </submittedName>
</protein>
<comment type="caution">
    <text evidence="2">The sequence shown here is derived from an EMBL/GenBank/DDBJ whole genome shotgun (WGS) entry which is preliminary data.</text>
</comment>
<evidence type="ECO:0000256" key="1">
    <source>
        <dbReference type="SAM" id="MobiDB-lite"/>
    </source>
</evidence>
<evidence type="ECO:0000313" key="3">
    <source>
        <dbReference type="Proteomes" id="UP001145021"/>
    </source>
</evidence>
<gene>
    <name evidence="2" type="ORF">LPJ64_006048</name>
</gene>
<feature type="compositionally biased region" description="Low complexity" evidence="1">
    <location>
        <begin position="11"/>
        <end position="33"/>
    </location>
</feature>
<dbReference type="EMBL" id="JANBOH010000495">
    <property type="protein sequence ID" value="KAJ1642073.1"/>
    <property type="molecule type" value="Genomic_DNA"/>
</dbReference>
<dbReference type="Proteomes" id="UP001145021">
    <property type="component" value="Unassembled WGS sequence"/>
</dbReference>
<reference evidence="2" key="1">
    <citation type="submission" date="2022-07" db="EMBL/GenBank/DDBJ databases">
        <title>Phylogenomic reconstructions and comparative analyses of Kickxellomycotina fungi.</title>
        <authorList>
            <person name="Reynolds N.K."/>
            <person name="Stajich J.E."/>
            <person name="Barry K."/>
            <person name="Grigoriev I.V."/>
            <person name="Crous P."/>
            <person name="Smith M.E."/>
        </authorList>
    </citation>
    <scope>NUCLEOTIDE SEQUENCE</scope>
    <source>
        <strain evidence="2">NBRC 105413</strain>
    </source>
</reference>
<accession>A0A9W7XFY4</accession>
<organism evidence="2 3">
    <name type="scientific">Coemansia asiatica</name>
    <dbReference type="NCBI Taxonomy" id="1052880"/>
    <lineage>
        <taxon>Eukaryota</taxon>
        <taxon>Fungi</taxon>
        <taxon>Fungi incertae sedis</taxon>
        <taxon>Zoopagomycota</taxon>
        <taxon>Kickxellomycotina</taxon>
        <taxon>Kickxellomycetes</taxon>
        <taxon>Kickxellales</taxon>
        <taxon>Kickxellaceae</taxon>
        <taxon>Coemansia</taxon>
    </lineage>
</organism>
<name>A0A9W7XFY4_9FUNG</name>